<evidence type="ECO:0000313" key="2">
    <source>
        <dbReference type="EMBL" id="EJK77845.1"/>
    </source>
</evidence>
<feature type="region of interest" description="Disordered" evidence="1">
    <location>
        <begin position="80"/>
        <end position="162"/>
    </location>
</feature>
<gene>
    <name evidence="2" type="ORF">THAOC_00294</name>
</gene>
<dbReference type="Proteomes" id="UP000266841">
    <property type="component" value="Unassembled WGS sequence"/>
</dbReference>
<sequence>MTTQGSEVDRPPCRAHPAGADCKSTLGLARSVVCILSGGSACMDIIAEEDANKEDRRAFPPDLKCDDSPAVNLGGAPAILSRWGGRAPAPASRGSGRASGRSASPHTPKGCKTAEDEAKLTGDWTEAEQPSKGGGGARRQGRGDKWSTPGRSCSPVLQRGHGGTIQRGKVWARRWTARLAVLILLEPMKETLKGCKTAEDEAKLGGSILIMSDVKIGQFQLGGSVDTDAPRYCATLVGDDLRRPMAFETSQRQAILPMRSTERPTGKFSTMIINTSGTTVPPGTPSAQQQHALRGVTGQQSNLFTQVSSDHPDPVVAKSQKSGKAKSGKSGKDRNQKKKRRGKGKKSHRGKSKTAIMMRPTPPPTQAPLRASSQCQASNAATYTSTIRASSQSPSEHQIYVSSICDSDPSSADCPISRFDTSLEVLGHCTDEDSREYDRFVTWLWVTDYPDTAEGCMQFCLANTEAEYREHLVGVAHSEFELCTCNFEHQKMPEVNARSIKKHAGFGSGRIRPTSNHSGQKQVQCFGHKGYIPPSDTPTSQPSLSIYPSFSLLPTDVPSASHIPSANPSYLANPMYDNREAYEGHCLDFALDMYNGIVIDLVATLEDCYGECQELISGNDELVQNHVAVQFEADQAICSCLFEGGMREPTEDWLKSRIRQLEMTTQYAFNSVRILHFSTGLAGAGNVKRGDDTVGVVCIPHLFDLIGKAGWGKFLDISNGDWTGFVYQYTPSEVGAVNHLFSEQTILTPSEDVSIEFTVNDISNRLSAQFILIHLRHGNDLTISDIIISGYGGDYDDFEVDASSGNPSLAVDGNSATTFTARTYDINTYVPWLWIDLGHSKELRQIQVLGICQDLPSPCGAELAIYPSNYKSLQTDAIGAHPIVSADTKISLEGNGFAMGGLSVRESLDAKSRHFSVFTSNANMLVVHSKENHGSIEFESEPLQLPPSSRIRLEKVGAALNAFYDKSSDQNRSEWAPVGSFDLSAQLDYRAGIAIASGYISKSGYQFPNVATLSGSGLEIQNITFDPKSNNARYITESGNTSFENMTSCTAGYRRIFQQGDREVFKCNDDPPSLSYYKYLGPGQCQDADGRAFAHVHFELVRDPHKCGRICTSLYFGNTEAFHAVQWLSPGNCLCLFDASLIKQGQEIDQYWGTYNVGGLGSGIPQAGHGDTSSQCFEFDWRYVLDAGDTYAGLCLDSEGDMYSSVQSQGVTTLLGCAANCRQLDDDGDVSLDHVGMSYSDQSLECFCFYNKDLLPSVPSDSEYAVNSGINPGEGPVSSGDGGEYVTCYPRKIQNSQAGLDALASDNNDEEPQVSTNITESLIEGCGRGFDCTRFRETDCTVEENVTTIVGDQYPFTSAEPAPFNLTSDDPVARCLCCAQKAVDLCNATAKNIIEVVESIDFVNLDRTGNLGFDRNQVDEFAEMAIRKSFPGCNYEAQIEDELFLEPLENGTEKLIDVLDGILNNNQVHTYQEEKRLVTDANMTLNSTATIEEIILEEATYNVTYIEPESVGLNVQDERFQQLAISESGMSELELENLLGQFGSDEDRIKFNMTQNEQIERMNFTFHRVRDKFQSIQYNDTLAPTQAPVSDAQDIAESARDKIYIYHANRAGRQEEIDFLTSAGTHRRSFRILKDSKLNQLQLRVKALTSALPMHNDFLLRRLTSGCVDLNCSATHIEMVYNSVDASRLLSKIDTVLEAVTKSHLLVGQISSAARVFADVSTNTCIRGVSQEVLGFDIFGKVQEGVSTFLGVAENVGNLLSNLANALTNGAFSAVPPALEFIASKFLPIVDGLKPLELIGNLLTQEITIPWINMPYVIERKGSVKCNSHQGNTHYYQGTLSPLTCWEKASPGWYIPIVSSQTYFKRDCTGGSGSTKLPGSSTMGGTCYNNYEKQSSRFWPPPMSMDGAVVGGGGVILAADIAVSHDMAVSSTAGTHPSLGLSGVGCYTRCKSGFKSFLGLFIRIKPMDIIEAVEDLIDFILGLPIIKDLLSGIDAAIDTVVNTVLDAAGIDLDSLAEQIFGALGLSMPTFPVLDFENPFGVELPQINMPDVGLSDAIDQVREFPNKMVEKTLANVPESIRDIYYKCAESDDLSSCLLQEVVEKVPIVEAITKNIDQVLLNIEDIEGSLAEPMQALMAWFAALLPSCKTEVSDKIQLGNVIEDKFGLSLPEGLCDFEMTRCIEYDAPSDFDGDDLTDILKSVWDQLEPMINTIVVSASDPENDMAEGRKLSGFPHPCDVFDKMASPGQAEVIWEFGAQPNLLKQMCCRNKGIPWCGQERVEKLTPIGLWCKGDKLPFMEAPFPIDGPLAYSFGKEGCKSLHNEISLQLILEGSPVEMNLVTGRKGRRVDELIPYSTDRFPELYSDRFDYCWEELDGTVVYTEPLKYVLGGSLNAEHSRLLPRPKNFKKDGGICNILGAAGNHKVARNRITNCLNKIVTKEHTCDLLHSIQKDSIMALGSVSYPTQIPIHDPSFFDSDCFIDVMSDFWGNGARPDYNGRYFVDTKKCAEFWLSSSKAPFYGGLHLAQLAIDRADDVLEAYTPIEEKVKKVVNMWLRVAHPVFGDLYFMDDLGGTCFDHSPGNFPDGYPIWKDDPAPGYHILRNQD</sequence>
<protein>
    <submittedName>
        <fullName evidence="2">Uncharacterized protein</fullName>
    </submittedName>
</protein>
<feature type="non-terminal residue" evidence="2">
    <location>
        <position position="2603"/>
    </location>
</feature>
<keyword evidence="3" id="KW-1185">Reference proteome</keyword>
<name>K0TJJ8_THAOC</name>
<organism evidence="2 3">
    <name type="scientific">Thalassiosira oceanica</name>
    <name type="common">Marine diatom</name>
    <dbReference type="NCBI Taxonomy" id="159749"/>
    <lineage>
        <taxon>Eukaryota</taxon>
        <taxon>Sar</taxon>
        <taxon>Stramenopiles</taxon>
        <taxon>Ochrophyta</taxon>
        <taxon>Bacillariophyta</taxon>
        <taxon>Coscinodiscophyceae</taxon>
        <taxon>Thalassiosirophycidae</taxon>
        <taxon>Thalassiosirales</taxon>
        <taxon>Thalassiosiraceae</taxon>
        <taxon>Thalassiosira</taxon>
    </lineage>
</organism>
<evidence type="ECO:0000313" key="3">
    <source>
        <dbReference type="Proteomes" id="UP000266841"/>
    </source>
</evidence>
<feature type="compositionally biased region" description="Basic residues" evidence="1">
    <location>
        <begin position="321"/>
        <end position="352"/>
    </location>
</feature>
<feature type="compositionally biased region" description="Low complexity" evidence="1">
    <location>
        <begin position="84"/>
        <end position="105"/>
    </location>
</feature>
<feature type="region of interest" description="Disordered" evidence="1">
    <location>
        <begin position="272"/>
        <end position="377"/>
    </location>
</feature>
<feature type="compositionally biased region" description="Polar residues" evidence="1">
    <location>
        <begin position="287"/>
        <end position="309"/>
    </location>
</feature>
<comment type="caution">
    <text evidence="2">The sequence shown here is derived from an EMBL/GenBank/DDBJ whole genome shotgun (WGS) entry which is preliminary data.</text>
</comment>
<evidence type="ECO:0000256" key="1">
    <source>
        <dbReference type="SAM" id="MobiDB-lite"/>
    </source>
</evidence>
<proteinExistence type="predicted"/>
<reference evidence="2 3" key="1">
    <citation type="journal article" date="2012" name="Genome Biol.">
        <title>Genome and low-iron response of an oceanic diatom adapted to chronic iron limitation.</title>
        <authorList>
            <person name="Lommer M."/>
            <person name="Specht M."/>
            <person name="Roy A.S."/>
            <person name="Kraemer L."/>
            <person name="Andreson R."/>
            <person name="Gutowska M.A."/>
            <person name="Wolf J."/>
            <person name="Bergner S.V."/>
            <person name="Schilhabel M.B."/>
            <person name="Klostermeier U.C."/>
            <person name="Beiko R.G."/>
            <person name="Rosenstiel P."/>
            <person name="Hippler M."/>
            <person name="Laroche J."/>
        </authorList>
    </citation>
    <scope>NUCLEOTIDE SEQUENCE [LARGE SCALE GENOMIC DNA]</scope>
    <source>
        <strain evidence="2 3">CCMP1005</strain>
    </source>
</reference>
<dbReference type="EMBL" id="AGNL01000330">
    <property type="protein sequence ID" value="EJK77845.1"/>
    <property type="molecule type" value="Genomic_DNA"/>
</dbReference>
<accession>K0TJJ8</accession>